<protein>
    <submittedName>
        <fullName evidence="1">Uncharacterized protein</fullName>
    </submittedName>
</protein>
<organism evidence="1 2">
    <name type="scientific">Bauhinia variegata</name>
    <name type="common">Purple orchid tree</name>
    <name type="synonym">Phanera variegata</name>
    <dbReference type="NCBI Taxonomy" id="167791"/>
    <lineage>
        <taxon>Eukaryota</taxon>
        <taxon>Viridiplantae</taxon>
        <taxon>Streptophyta</taxon>
        <taxon>Embryophyta</taxon>
        <taxon>Tracheophyta</taxon>
        <taxon>Spermatophyta</taxon>
        <taxon>Magnoliopsida</taxon>
        <taxon>eudicotyledons</taxon>
        <taxon>Gunneridae</taxon>
        <taxon>Pentapetalae</taxon>
        <taxon>rosids</taxon>
        <taxon>fabids</taxon>
        <taxon>Fabales</taxon>
        <taxon>Fabaceae</taxon>
        <taxon>Cercidoideae</taxon>
        <taxon>Cercideae</taxon>
        <taxon>Bauhiniinae</taxon>
        <taxon>Bauhinia</taxon>
    </lineage>
</organism>
<dbReference type="Proteomes" id="UP000828941">
    <property type="component" value="Chromosome 10"/>
</dbReference>
<evidence type="ECO:0000313" key="2">
    <source>
        <dbReference type="Proteomes" id="UP000828941"/>
    </source>
</evidence>
<sequence length="432" mass="47163">MAARERDGLSLRTPLLVDEKQYEGKGASEDENTNQGQASFFKTCFHTINGITGSGIISIPFALASGGWLSLTLLFMISTAALYSGILIKKCMEVNSNIKVYPDLGQHAFGYKGRVMVLIAMNNEFYLVVTGYLILEGDNMNKIIPNLQVYIAGLTISGTQLFIIVTALIILPVLWLDNLIYLSYVSATGVLASVIFVFALLWYGTFDGPGFNQKGILINWSGIPSAVSLFSFCYSTHPIFPNLYTSMRNKNQFSNVLLVSFIFCTLIYAATAILSYLMFGSKVVSEITLNLSSNKVSAKVMIYILLVSPIAKYPLTVTPIVDSIKGALPAHYNKRITHLVVSTSVLISTVVVALGVPFFAYLMSLIGALCSVTCALIVPCICYLKITDSYREIRAETIIICGIIVFGVAIAIVGTYISILDIIQAYFLANFA</sequence>
<proteinExistence type="predicted"/>
<accession>A0ACB9M3I1</accession>
<comment type="caution">
    <text evidence="1">The sequence shown here is derived from an EMBL/GenBank/DDBJ whole genome shotgun (WGS) entry which is preliminary data.</text>
</comment>
<keyword evidence="2" id="KW-1185">Reference proteome</keyword>
<dbReference type="EMBL" id="CM039435">
    <property type="protein sequence ID" value="KAI4318270.1"/>
    <property type="molecule type" value="Genomic_DNA"/>
</dbReference>
<gene>
    <name evidence="1" type="ORF">L6164_026059</name>
</gene>
<evidence type="ECO:0000313" key="1">
    <source>
        <dbReference type="EMBL" id="KAI4318270.1"/>
    </source>
</evidence>
<reference evidence="1 2" key="1">
    <citation type="journal article" date="2022" name="DNA Res.">
        <title>Chromosomal-level genome assembly of the orchid tree Bauhinia variegata (Leguminosae; Cercidoideae) supports the allotetraploid origin hypothesis of Bauhinia.</title>
        <authorList>
            <person name="Zhong Y."/>
            <person name="Chen Y."/>
            <person name="Zheng D."/>
            <person name="Pang J."/>
            <person name="Liu Y."/>
            <person name="Luo S."/>
            <person name="Meng S."/>
            <person name="Qian L."/>
            <person name="Wei D."/>
            <person name="Dai S."/>
            <person name="Zhou R."/>
        </authorList>
    </citation>
    <scope>NUCLEOTIDE SEQUENCE [LARGE SCALE GENOMIC DNA]</scope>
    <source>
        <strain evidence="1">BV-YZ2020</strain>
    </source>
</reference>
<name>A0ACB9M3I1_BAUVA</name>